<dbReference type="GO" id="GO:0004386">
    <property type="term" value="F:helicase activity"/>
    <property type="evidence" value="ECO:0007669"/>
    <property type="project" value="UniProtKB-KW"/>
</dbReference>
<evidence type="ECO:0000313" key="2">
    <source>
        <dbReference type="Proteomes" id="UP000288730"/>
    </source>
</evidence>
<dbReference type="Gene3D" id="3.40.50.300">
    <property type="entry name" value="P-loop containing nucleotide triphosphate hydrolases"/>
    <property type="match status" value="1"/>
</dbReference>
<dbReference type="SUPFAM" id="SSF52540">
    <property type="entry name" value="P-loop containing nucleoside triphosphate hydrolases"/>
    <property type="match status" value="1"/>
</dbReference>
<evidence type="ECO:0000313" key="1">
    <source>
        <dbReference type="EMBL" id="RXC91419.1"/>
    </source>
</evidence>
<gene>
    <name evidence="1" type="ORF">EPS76_30830</name>
</gene>
<sequence>VGLGPTHRAVGEMRSAGVDAQTLASFLHDTQLQQRSGETPDFSNTLFLLDESSMVGNTDMARAYALIAAGGGRAVASGDTDQLQAIAPGQPFRLQQTRSAADVVIMKEIVRQTPELREAVYSLINRDVERALSGLESVKPSQVPRQEGAWAPEHSVTEFSHSQEAKLAEAQQKAMLKGETFPDVPMTLYEAIVRDYTGRTPEAREQTLIVTHLNEDRRVLNSMIHDAREKAGELGKEQVMVPVLNTANIRDGELRRLSTWENNPDALALVDSVYHRIAGISKDDGLITLEDAEGNTRLISPREAVAEGVTLYTPDKIRVGTGDRMRFTKSDRERGYVANSVWTVTAVSGDSVT</sequence>
<comment type="caution">
    <text evidence="1">The sequence shown here is derived from an EMBL/GenBank/DDBJ whole genome shotgun (WGS) entry which is preliminary data.</text>
</comment>
<feature type="non-terminal residue" evidence="1">
    <location>
        <position position="353"/>
    </location>
</feature>
<dbReference type="EMBL" id="SCJN01000788">
    <property type="protein sequence ID" value="RXC91419.1"/>
    <property type="molecule type" value="Genomic_DNA"/>
</dbReference>
<reference evidence="1 2" key="1">
    <citation type="submission" date="2019-01" db="EMBL/GenBank/DDBJ databases">
        <title>Genomic analysis of febrile catheter-associated UTI E. coli isolates.</title>
        <authorList>
            <person name="Potter R."/>
            <person name="Zou Z."/>
            <person name="Henderson J."/>
            <person name="Dantas G."/>
        </authorList>
    </citation>
    <scope>NUCLEOTIDE SEQUENCE [LARGE SCALE GENOMIC DNA]</scope>
    <source>
        <strain evidence="1 2">29_CAASB</strain>
    </source>
</reference>
<proteinExistence type="predicted"/>
<dbReference type="AlphaFoldDB" id="A0A444R2X5"/>
<dbReference type="Proteomes" id="UP000288730">
    <property type="component" value="Unassembled WGS sequence"/>
</dbReference>
<keyword evidence="1" id="KW-0067">ATP-binding</keyword>
<feature type="non-terminal residue" evidence="1">
    <location>
        <position position="1"/>
    </location>
</feature>
<protein>
    <submittedName>
        <fullName evidence="1">Conjugative transfer relaxase/helicase TraI</fullName>
    </submittedName>
</protein>
<keyword evidence="1" id="KW-0347">Helicase</keyword>
<keyword evidence="1" id="KW-0378">Hydrolase</keyword>
<accession>A0A444R2X5</accession>
<dbReference type="Pfam" id="PF13604">
    <property type="entry name" value="AAA_30"/>
    <property type="match status" value="1"/>
</dbReference>
<keyword evidence="1" id="KW-0547">Nucleotide-binding</keyword>
<dbReference type="InterPro" id="IPR027417">
    <property type="entry name" value="P-loop_NTPase"/>
</dbReference>
<organism evidence="1 2">
    <name type="scientific">Escherichia coli</name>
    <dbReference type="NCBI Taxonomy" id="562"/>
    <lineage>
        <taxon>Bacteria</taxon>
        <taxon>Pseudomonadati</taxon>
        <taxon>Pseudomonadota</taxon>
        <taxon>Gammaproteobacteria</taxon>
        <taxon>Enterobacterales</taxon>
        <taxon>Enterobacteriaceae</taxon>
        <taxon>Escherichia</taxon>
    </lineage>
</organism>
<name>A0A444R2X5_ECOLX</name>